<accession>A0AAD5QYJ5</accession>
<dbReference type="AlphaFoldDB" id="A0AAD5QYJ5"/>
<gene>
    <name evidence="1" type="ORF">KIN20_026862</name>
</gene>
<evidence type="ECO:0000313" key="2">
    <source>
        <dbReference type="Proteomes" id="UP001196413"/>
    </source>
</evidence>
<organism evidence="1 2">
    <name type="scientific">Parelaphostrongylus tenuis</name>
    <name type="common">Meningeal worm</name>
    <dbReference type="NCBI Taxonomy" id="148309"/>
    <lineage>
        <taxon>Eukaryota</taxon>
        <taxon>Metazoa</taxon>
        <taxon>Ecdysozoa</taxon>
        <taxon>Nematoda</taxon>
        <taxon>Chromadorea</taxon>
        <taxon>Rhabditida</taxon>
        <taxon>Rhabditina</taxon>
        <taxon>Rhabditomorpha</taxon>
        <taxon>Strongyloidea</taxon>
        <taxon>Metastrongylidae</taxon>
        <taxon>Parelaphostrongylus</taxon>
    </lineage>
</organism>
<proteinExistence type="predicted"/>
<dbReference type="Proteomes" id="UP001196413">
    <property type="component" value="Unassembled WGS sequence"/>
</dbReference>
<comment type="caution">
    <text evidence="1">The sequence shown here is derived from an EMBL/GenBank/DDBJ whole genome shotgun (WGS) entry which is preliminary data.</text>
</comment>
<sequence length="76" mass="8021">MAITVLVAAGERHRSCYGNRSDDVIALLRNRTVSGAFLRDSVTISKIKIQVQVRIQVGSGWESAGGESGAYAGRGG</sequence>
<reference evidence="1" key="1">
    <citation type="submission" date="2021-06" db="EMBL/GenBank/DDBJ databases">
        <title>Parelaphostrongylus tenuis whole genome reference sequence.</title>
        <authorList>
            <person name="Garwood T.J."/>
            <person name="Larsen P.A."/>
            <person name="Fountain-Jones N.M."/>
            <person name="Garbe J.R."/>
            <person name="Macchietto M.G."/>
            <person name="Kania S.A."/>
            <person name="Gerhold R.W."/>
            <person name="Richards J.E."/>
            <person name="Wolf T.M."/>
        </authorList>
    </citation>
    <scope>NUCLEOTIDE SEQUENCE</scope>
    <source>
        <strain evidence="1">MNPRO001-30</strain>
        <tissue evidence="1">Meninges</tissue>
    </source>
</reference>
<dbReference type="EMBL" id="JAHQIW010005497">
    <property type="protein sequence ID" value="KAJ1366250.1"/>
    <property type="molecule type" value="Genomic_DNA"/>
</dbReference>
<protein>
    <submittedName>
        <fullName evidence="1">Uncharacterized protein</fullName>
    </submittedName>
</protein>
<evidence type="ECO:0000313" key="1">
    <source>
        <dbReference type="EMBL" id="KAJ1366250.1"/>
    </source>
</evidence>
<name>A0AAD5QYJ5_PARTN</name>
<keyword evidence="2" id="KW-1185">Reference proteome</keyword>